<dbReference type="EMBL" id="CM055753">
    <property type="protein sequence ID" value="KAJ7991927.1"/>
    <property type="molecule type" value="Genomic_DNA"/>
</dbReference>
<keyword evidence="2" id="KW-1185">Reference proteome</keyword>
<proteinExistence type="predicted"/>
<protein>
    <submittedName>
        <fullName evidence="1">Uncharacterized protein</fullName>
    </submittedName>
</protein>
<accession>A0ACC2FKP1</accession>
<comment type="caution">
    <text evidence="1">The sequence shown here is derived from an EMBL/GenBank/DDBJ whole genome shotgun (WGS) entry which is preliminary data.</text>
</comment>
<sequence length="122" mass="14359">MSQCSLHTVHSVLSTFMFTCCIFNSVSICTISTPHSGLVCLWRLHYIFLSPLDVFCIHLWLLWRNFALFSPLMEICKYYFQLRCRTKNHNHHSGYIPEHTQTQTHKHTHSLFCALEIAQMKV</sequence>
<gene>
    <name evidence="1" type="ORF">DPEC_G00288940</name>
</gene>
<evidence type="ECO:0000313" key="2">
    <source>
        <dbReference type="Proteomes" id="UP001157502"/>
    </source>
</evidence>
<name>A0ACC2FKP1_DALPE</name>
<reference evidence="1" key="1">
    <citation type="submission" date="2021-05" db="EMBL/GenBank/DDBJ databases">
        <authorList>
            <person name="Pan Q."/>
            <person name="Jouanno E."/>
            <person name="Zahm M."/>
            <person name="Klopp C."/>
            <person name="Cabau C."/>
            <person name="Louis A."/>
            <person name="Berthelot C."/>
            <person name="Parey E."/>
            <person name="Roest Crollius H."/>
            <person name="Montfort J."/>
            <person name="Robinson-Rechavi M."/>
            <person name="Bouchez O."/>
            <person name="Lampietro C."/>
            <person name="Lopez Roques C."/>
            <person name="Donnadieu C."/>
            <person name="Postlethwait J."/>
            <person name="Bobe J."/>
            <person name="Dillon D."/>
            <person name="Chandos A."/>
            <person name="von Hippel F."/>
            <person name="Guiguen Y."/>
        </authorList>
    </citation>
    <scope>NUCLEOTIDE SEQUENCE</scope>
    <source>
        <strain evidence="1">YG-Jan2019</strain>
    </source>
</reference>
<organism evidence="1 2">
    <name type="scientific">Dallia pectoralis</name>
    <name type="common">Alaska blackfish</name>
    <dbReference type="NCBI Taxonomy" id="75939"/>
    <lineage>
        <taxon>Eukaryota</taxon>
        <taxon>Metazoa</taxon>
        <taxon>Chordata</taxon>
        <taxon>Craniata</taxon>
        <taxon>Vertebrata</taxon>
        <taxon>Euteleostomi</taxon>
        <taxon>Actinopterygii</taxon>
        <taxon>Neopterygii</taxon>
        <taxon>Teleostei</taxon>
        <taxon>Protacanthopterygii</taxon>
        <taxon>Esociformes</taxon>
        <taxon>Umbridae</taxon>
        <taxon>Dallia</taxon>
    </lineage>
</organism>
<evidence type="ECO:0000313" key="1">
    <source>
        <dbReference type="EMBL" id="KAJ7991927.1"/>
    </source>
</evidence>
<dbReference type="Proteomes" id="UP001157502">
    <property type="component" value="Chromosome 26"/>
</dbReference>